<proteinExistence type="predicted"/>
<organism evidence="1 2">
    <name type="scientific">SAR324 cluster bacterium</name>
    <dbReference type="NCBI Taxonomy" id="2024889"/>
    <lineage>
        <taxon>Bacteria</taxon>
        <taxon>Deltaproteobacteria</taxon>
        <taxon>SAR324 cluster</taxon>
    </lineage>
</organism>
<dbReference type="AlphaFoldDB" id="A0A7X9FPA5"/>
<comment type="caution">
    <text evidence="1">The sequence shown here is derived from an EMBL/GenBank/DDBJ whole genome shotgun (WGS) entry which is preliminary data.</text>
</comment>
<accession>A0A7X9FPA5</accession>
<evidence type="ECO:0000313" key="1">
    <source>
        <dbReference type="EMBL" id="NMC61802.1"/>
    </source>
</evidence>
<sequence>MFFDDLGTLVNQTMIYLRCSIFILLTSGLVSKLLYAAPLNEELVFAMQSLDGIRTSAETRTKVIEYARTSNSATATRALSLLLKKEREQRNNLRWARSVIRSLRIDGRKKDWLRTGLIKEDTLNDPAAIDKEKSSSIPSPTDDLKSHAFIMDDDNAYMMVEPSAMPKKGQSYHYRINLLNSDWNIIYAIVWTDTGSGIQEWNGKGNFLKFISLPRSSVRRGKVFEAKVPTRMLKRLPYEFGLQSVAWQSFKNLYDVNLDSITQPVTELYKSTSLELFLRYADRIDLPSNDPFAAAQAITDAYIYKRATKTLKSQVIQDGIKMIEYGRKLGESIFKGQESLARMDLEQILSWSNRAIVYGDYYGIDYYVAAHRRMNEKSYQFMVLKPETLYACKRIVENNNLLDPSSLVNSASNINHWLWDRIKYRRHNLSDIEKMLADDPDNPWLRQIFEESLYEKEHNLVNVAIVNGVEINKGNIFSSSFQIDYLLQNGMFYGNCVDVVAMEAACLKAYGIPGIHVYYGLLSQEEKEFKGYHSIWMYYGSQRDRWINFEKNESELGNVAIDLSLNPLTVVWHLDKPQIGAYWRSYQVPFLGIIEYVTPRTVYASMSEGEWSSIYTQGLSNEAVKNSFGLQ</sequence>
<name>A0A7X9FPA5_9DELT</name>
<reference evidence="1 2" key="1">
    <citation type="journal article" date="2020" name="Biotechnol. Biofuels">
        <title>New insights from the biogas microbiome by comprehensive genome-resolved metagenomics of nearly 1600 species originating from multiple anaerobic digesters.</title>
        <authorList>
            <person name="Campanaro S."/>
            <person name="Treu L."/>
            <person name="Rodriguez-R L.M."/>
            <person name="Kovalovszki A."/>
            <person name="Ziels R.M."/>
            <person name="Maus I."/>
            <person name="Zhu X."/>
            <person name="Kougias P.G."/>
            <person name="Basile A."/>
            <person name="Luo G."/>
            <person name="Schluter A."/>
            <person name="Konstantinidis K.T."/>
            <person name="Angelidaki I."/>
        </authorList>
    </citation>
    <scope>NUCLEOTIDE SEQUENCE [LARGE SCALE GENOMIC DNA]</scope>
    <source>
        <strain evidence="1">AS27yjCOA_65</strain>
    </source>
</reference>
<evidence type="ECO:0000313" key="2">
    <source>
        <dbReference type="Proteomes" id="UP000524246"/>
    </source>
</evidence>
<gene>
    <name evidence="1" type="ORF">GYA55_01400</name>
</gene>
<dbReference type="EMBL" id="JAAZON010000051">
    <property type="protein sequence ID" value="NMC61802.1"/>
    <property type="molecule type" value="Genomic_DNA"/>
</dbReference>
<dbReference type="Proteomes" id="UP000524246">
    <property type="component" value="Unassembled WGS sequence"/>
</dbReference>
<protein>
    <submittedName>
        <fullName evidence="1">Uncharacterized protein</fullName>
    </submittedName>
</protein>